<accession>A0A9P7S1J5</accession>
<evidence type="ECO:0000259" key="2">
    <source>
        <dbReference type="Pfam" id="PF20152"/>
    </source>
</evidence>
<keyword evidence="4" id="KW-1185">Reference proteome</keyword>
<dbReference type="AlphaFoldDB" id="A0A9P7S1J5"/>
<keyword evidence="1" id="KW-0812">Transmembrane</keyword>
<feature type="transmembrane region" description="Helical" evidence="1">
    <location>
        <begin position="14"/>
        <end position="35"/>
    </location>
</feature>
<feature type="domain" description="DUF6534" evidence="2">
    <location>
        <begin position="170"/>
        <end position="254"/>
    </location>
</feature>
<comment type="caution">
    <text evidence="3">The sequence shown here is derived from an EMBL/GenBank/DDBJ whole genome shotgun (WGS) entry which is preliminary data.</text>
</comment>
<dbReference type="EMBL" id="CM032184">
    <property type="protein sequence ID" value="KAG7093370.1"/>
    <property type="molecule type" value="Genomic_DNA"/>
</dbReference>
<keyword evidence="1" id="KW-1133">Transmembrane helix</keyword>
<evidence type="ECO:0000313" key="4">
    <source>
        <dbReference type="Proteomes" id="UP001049176"/>
    </source>
</evidence>
<feature type="transmembrane region" description="Helical" evidence="1">
    <location>
        <begin position="90"/>
        <end position="110"/>
    </location>
</feature>
<feature type="transmembrane region" description="Helical" evidence="1">
    <location>
        <begin position="229"/>
        <end position="250"/>
    </location>
</feature>
<evidence type="ECO:0000256" key="1">
    <source>
        <dbReference type="SAM" id="Phobius"/>
    </source>
</evidence>
<feature type="transmembrane region" description="Helical" evidence="1">
    <location>
        <begin position="122"/>
        <end position="144"/>
    </location>
</feature>
<dbReference type="PANTHER" id="PTHR40465:SF1">
    <property type="entry name" value="DUF6534 DOMAIN-CONTAINING PROTEIN"/>
    <property type="match status" value="1"/>
</dbReference>
<feature type="transmembrane region" description="Helical" evidence="1">
    <location>
        <begin position="47"/>
        <end position="70"/>
    </location>
</feature>
<protein>
    <recommendedName>
        <fullName evidence="2">DUF6534 domain-containing protein</fullName>
    </recommendedName>
</protein>
<dbReference type="Proteomes" id="UP001049176">
    <property type="component" value="Chromosome 4"/>
</dbReference>
<feature type="transmembrane region" description="Helical" evidence="1">
    <location>
        <begin position="164"/>
        <end position="183"/>
    </location>
</feature>
<gene>
    <name evidence="3" type="ORF">E1B28_007052</name>
</gene>
<feature type="transmembrane region" description="Helical" evidence="1">
    <location>
        <begin position="203"/>
        <end position="223"/>
    </location>
</feature>
<dbReference type="KEGG" id="more:E1B28_007052"/>
<evidence type="ECO:0000313" key="3">
    <source>
        <dbReference type="EMBL" id="KAG7093370.1"/>
    </source>
</evidence>
<organism evidence="3 4">
    <name type="scientific">Marasmius oreades</name>
    <name type="common">fairy-ring Marasmius</name>
    <dbReference type="NCBI Taxonomy" id="181124"/>
    <lineage>
        <taxon>Eukaryota</taxon>
        <taxon>Fungi</taxon>
        <taxon>Dikarya</taxon>
        <taxon>Basidiomycota</taxon>
        <taxon>Agaricomycotina</taxon>
        <taxon>Agaricomycetes</taxon>
        <taxon>Agaricomycetidae</taxon>
        <taxon>Agaricales</taxon>
        <taxon>Marasmiineae</taxon>
        <taxon>Marasmiaceae</taxon>
        <taxon>Marasmius</taxon>
    </lineage>
</organism>
<dbReference type="RefSeq" id="XP_043009840.1">
    <property type="nucleotide sequence ID" value="XM_043151760.1"/>
</dbReference>
<sequence length="345" mass="38679">MADYSSDKLLGASLIGYAVSCVFLGAFLGQVVRYWNRYQDDTTFYKILVSVIGILELAHQAFISHTLYYYTILKSSDLMVLLNTKPPWTSIIQIMIGAIISMIVKMCFSLRVWRFSKQNKLATLIIVVFVLAEANTFVFTVFVIRLFKLQSLQFIWQMKTIGSLALGCGVAADVAIAAVLWYYLRKLKAGCQSATTVVTKISIYAVSTGAVTSAAGLATLLSFYLMPNFIFVAVFFVLSKLYGISFLAALNTRHILFPNENVVYNRDSEFQVSDSFTPIPPNTRRFSRVHRQSRSRWRERSMNLPNNSRTFVSLEPSIRFYPDNSTSALGSSDLACGSRFSVAST</sequence>
<keyword evidence="1" id="KW-0472">Membrane</keyword>
<dbReference type="InterPro" id="IPR045339">
    <property type="entry name" value="DUF6534"/>
</dbReference>
<name>A0A9P7S1J5_9AGAR</name>
<dbReference type="GeneID" id="66076128"/>
<dbReference type="PANTHER" id="PTHR40465">
    <property type="entry name" value="CHROMOSOME 1, WHOLE GENOME SHOTGUN SEQUENCE"/>
    <property type="match status" value="1"/>
</dbReference>
<dbReference type="OrthoDB" id="3190888at2759"/>
<proteinExistence type="predicted"/>
<dbReference type="Pfam" id="PF20152">
    <property type="entry name" value="DUF6534"/>
    <property type="match status" value="1"/>
</dbReference>
<reference evidence="3" key="1">
    <citation type="journal article" date="2021" name="Genome Biol. Evol.">
        <title>The assembled and annotated genome of the fairy-ring fungus Marasmius oreades.</title>
        <authorList>
            <person name="Hiltunen M."/>
            <person name="Ament-Velasquez S.L."/>
            <person name="Johannesson H."/>
        </authorList>
    </citation>
    <scope>NUCLEOTIDE SEQUENCE</scope>
    <source>
        <strain evidence="3">03SP1</strain>
    </source>
</reference>